<evidence type="ECO:0000259" key="7">
    <source>
        <dbReference type="PROSITE" id="PS51918"/>
    </source>
</evidence>
<dbReference type="Pfam" id="PF04055">
    <property type="entry name" value="Radical_SAM"/>
    <property type="match status" value="1"/>
</dbReference>
<name>C7P7L2_METFA</name>
<dbReference type="STRING" id="573064.Mefer_0726"/>
<sequence length="327" mass="38070">MLVIGLGIVMFNDEDIKIIDEIYKEGYLFAQYGIYVKKKFKERIFKIPVDIGLGCPHKKNGGCIFCPEMGRPISVKYCNAKIPLKEQIEKQMENQKKKGFEKFHIYFYPGTNTYAPAEKLKEIWDFCLSYEDVIGLSIGTRPDCLEKEKLDILKEYVENGYDIWIDLGIQSMHQKTLEILNRGHNVSDTINAIKECHKRGIKVCGHIILGLPGESWKEMMETAKILSLLGVESVKIYPLVVIKNTKLEEMYWMGEYRTLDEKQYVNLVCDFLEHLSPYVLIQRLSKDKVPGEIKISPEWDLNRFKVMNRVNEILKKRGSRQGAKFYF</sequence>
<dbReference type="Gene3D" id="3.20.20.70">
    <property type="entry name" value="Aldolase class I"/>
    <property type="match status" value="1"/>
</dbReference>
<dbReference type="InterPro" id="IPR058240">
    <property type="entry name" value="rSAM_sf"/>
</dbReference>
<dbReference type="InterPro" id="IPR006638">
    <property type="entry name" value="Elp3/MiaA/NifB-like_rSAM"/>
</dbReference>
<evidence type="ECO:0000256" key="5">
    <source>
        <dbReference type="ARBA" id="ARBA00023004"/>
    </source>
</evidence>
<dbReference type="GO" id="GO:0046872">
    <property type="term" value="F:metal ion binding"/>
    <property type="evidence" value="ECO:0007669"/>
    <property type="project" value="UniProtKB-KW"/>
</dbReference>
<dbReference type="SFLD" id="SFLDG01086">
    <property type="entry name" value="elongater_protein-like"/>
    <property type="match status" value="1"/>
</dbReference>
<dbReference type="PANTHER" id="PTHR11135">
    <property type="entry name" value="HISTONE ACETYLTRANSFERASE-RELATED"/>
    <property type="match status" value="1"/>
</dbReference>
<dbReference type="SFLD" id="SFLDG01091">
    <property type="entry name" value="uncharacterized_CHP01210-like"/>
    <property type="match status" value="1"/>
</dbReference>
<dbReference type="InterPro" id="IPR039661">
    <property type="entry name" value="ELP3"/>
</dbReference>
<dbReference type="InterPro" id="IPR032432">
    <property type="entry name" value="Radical_SAM_C"/>
</dbReference>
<accession>C7P7L2</accession>
<dbReference type="SMR" id="C7P7L2"/>
<evidence type="ECO:0000256" key="2">
    <source>
        <dbReference type="ARBA" id="ARBA00022485"/>
    </source>
</evidence>
<keyword evidence="4" id="KW-0479">Metal-binding</keyword>
<dbReference type="SFLD" id="SFLDS00029">
    <property type="entry name" value="Radical_SAM"/>
    <property type="match status" value="1"/>
</dbReference>
<dbReference type="KEGG" id="mfe:Mefer_0726"/>
<reference evidence="8" key="1">
    <citation type="submission" date="2009-08" db="EMBL/GenBank/DDBJ databases">
        <title>Complete sequence of chromosome of Methanocaldococcus fervens AG86.</title>
        <authorList>
            <consortium name="US DOE Joint Genome Institute"/>
            <person name="Lucas S."/>
            <person name="Copeland A."/>
            <person name="Lapidus A."/>
            <person name="Glavina del Rio T."/>
            <person name="Tice H."/>
            <person name="Bruce D."/>
            <person name="Goodwin L."/>
            <person name="Pitluck S."/>
            <person name="Chertkov O."/>
            <person name="Detter J.C."/>
            <person name="Han C."/>
            <person name="Tapia R."/>
            <person name="Larimer F."/>
            <person name="Land M."/>
            <person name="Hauser L."/>
            <person name="Kyrpides N."/>
            <person name="Ovchinnikova G."/>
            <person name="Lupa-Sieprawska M."/>
            <person name="Whitman W.B."/>
        </authorList>
    </citation>
    <scope>NUCLEOTIDE SEQUENCE [LARGE SCALE GENOMIC DNA]</scope>
    <source>
        <strain evidence="8">AG86</strain>
    </source>
</reference>
<dbReference type="InterPro" id="IPR007197">
    <property type="entry name" value="rSAM"/>
</dbReference>
<feature type="domain" description="Radical SAM core" evidence="7">
    <location>
        <begin position="39"/>
        <end position="292"/>
    </location>
</feature>
<dbReference type="EMBL" id="CP001696">
    <property type="protein sequence ID" value="ACV24544.1"/>
    <property type="molecule type" value="Genomic_DNA"/>
</dbReference>
<dbReference type="AlphaFoldDB" id="C7P7L2"/>
<dbReference type="Pfam" id="PF16199">
    <property type="entry name" value="Radical_SAM_C"/>
    <property type="match status" value="1"/>
</dbReference>
<evidence type="ECO:0000256" key="4">
    <source>
        <dbReference type="ARBA" id="ARBA00022723"/>
    </source>
</evidence>
<evidence type="ECO:0000313" key="8">
    <source>
        <dbReference type="EMBL" id="ACV24544.1"/>
    </source>
</evidence>
<keyword evidence="2" id="KW-0004">4Fe-4S</keyword>
<dbReference type="PROSITE" id="PS51918">
    <property type="entry name" value="RADICAL_SAM"/>
    <property type="match status" value="1"/>
</dbReference>
<dbReference type="SFLD" id="SFLDG01082">
    <property type="entry name" value="B12-binding_domain_containing"/>
    <property type="match status" value="1"/>
</dbReference>
<organism evidence="8 9">
    <name type="scientific">Methanocaldococcus fervens (strain DSM 4213 / JCM 15782 / AG86)</name>
    <name type="common">Methanococcus fervens</name>
    <dbReference type="NCBI Taxonomy" id="573064"/>
    <lineage>
        <taxon>Archaea</taxon>
        <taxon>Methanobacteriati</taxon>
        <taxon>Methanobacteriota</taxon>
        <taxon>Methanomada group</taxon>
        <taxon>Methanococci</taxon>
        <taxon>Methanococcales</taxon>
        <taxon>Methanocaldococcaceae</taxon>
        <taxon>Methanocaldococcus</taxon>
    </lineage>
</organism>
<proteinExistence type="predicted"/>
<evidence type="ECO:0000313" key="9">
    <source>
        <dbReference type="Proteomes" id="UP000001495"/>
    </source>
</evidence>
<dbReference type="InterPro" id="IPR013785">
    <property type="entry name" value="Aldolase_TIM"/>
</dbReference>
<keyword evidence="9" id="KW-1185">Reference proteome</keyword>
<dbReference type="NCBIfam" id="TIGR01212">
    <property type="entry name" value="TIGR01212 family radical SAM protein"/>
    <property type="match status" value="1"/>
</dbReference>
<evidence type="ECO:0000256" key="1">
    <source>
        <dbReference type="ARBA" id="ARBA00001966"/>
    </source>
</evidence>
<dbReference type="Proteomes" id="UP000001495">
    <property type="component" value="Chromosome"/>
</dbReference>
<dbReference type="SMART" id="SM00729">
    <property type="entry name" value="Elp3"/>
    <property type="match status" value="1"/>
</dbReference>
<dbReference type="InterPro" id="IPR005911">
    <property type="entry name" value="YhcC-like"/>
</dbReference>
<keyword evidence="5" id="KW-0408">Iron</keyword>
<dbReference type="HOGENOM" id="CLU_060920_0_0_2"/>
<dbReference type="GO" id="GO:0003824">
    <property type="term" value="F:catalytic activity"/>
    <property type="evidence" value="ECO:0007669"/>
    <property type="project" value="InterPro"/>
</dbReference>
<comment type="cofactor">
    <cofactor evidence="1">
        <name>[4Fe-4S] cluster</name>
        <dbReference type="ChEBI" id="CHEBI:49883"/>
    </cofactor>
</comment>
<dbReference type="CDD" id="cd01335">
    <property type="entry name" value="Radical_SAM"/>
    <property type="match status" value="1"/>
</dbReference>
<gene>
    <name evidence="8" type="ordered locus">Mefer_0726</name>
</gene>
<keyword evidence="6" id="KW-0411">Iron-sulfur</keyword>
<protein>
    <recommendedName>
        <fullName evidence="7">Radical SAM core domain-containing protein</fullName>
    </recommendedName>
</protein>
<evidence type="ECO:0000256" key="6">
    <source>
        <dbReference type="ARBA" id="ARBA00023014"/>
    </source>
</evidence>
<keyword evidence="3" id="KW-0949">S-adenosyl-L-methionine</keyword>
<dbReference type="PANTHER" id="PTHR11135:SF1">
    <property type="entry name" value="PROTEIN YHCC"/>
    <property type="match status" value="1"/>
</dbReference>
<dbReference type="GO" id="GO:0051539">
    <property type="term" value="F:4 iron, 4 sulfur cluster binding"/>
    <property type="evidence" value="ECO:0007669"/>
    <property type="project" value="UniProtKB-KW"/>
</dbReference>
<dbReference type="SUPFAM" id="SSF102114">
    <property type="entry name" value="Radical SAM enzymes"/>
    <property type="match status" value="1"/>
</dbReference>
<evidence type="ECO:0000256" key="3">
    <source>
        <dbReference type="ARBA" id="ARBA00022691"/>
    </source>
</evidence>
<dbReference type="eggNOG" id="arCOG01362">
    <property type="taxonomic scope" value="Archaea"/>
</dbReference>